<dbReference type="Proteomes" id="UP000190774">
    <property type="component" value="Unassembled WGS sequence"/>
</dbReference>
<dbReference type="EMBL" id="FUYE01000013">
    <property type="protein sequence ID" value="SKB02111.1"/>
    <property type="molecule type" value="Genomic_DNA"/>
</dbReference>
<sequence>MTIFQRVLSFFGGRSQPEPKGQFDDATAEELLSTAERLMLDSVRSYKPQRADRSSRFAQAEYAPFMFFWVQHWHDQQPEPIRGYDVLLKLLISKAQDGALAIRSYHSLNFNRGWDPDLWFDDRLRIYRSIIAAESQKTAGTGPPSIFKACYMLATLSARSNSLEILPSVKSSGDLLDLCLSQHIFPDALEQFDLYSHATASLGTTIPLLVEVVSEIHLRRLANLHSKK</sequence>
<dbReference type="RefSeq" id="WP_078814730.1">
    <property type="nucleotide sequence ID" value="NZ_FUYE01000013.1"/>
</dbReference>
<reference evidence="2" key="1">
    <citation type="submission" date="2017-02" db="EMBL/GenBank/DDBJ databases">
        <authorList>
            <person name="Varghese N."/>
            <person name="Submissions S."/>
        </authorList>
    </citation>
    <scope>NUCLEOTIDE SEQUENCE [LARGE SCALE GENOMIC DNA]</scope>
    <source>
        <strain evidence="2">ATCC 700200</strain>
    </source>
</reference>
<accession>A0A1T4YLG3</accession>
<dbReference type="STRING" id="48467.SAMN02745166_03546"/>
<keyword evidence="2" id="KW-1185">Reference proteome</keyword>
<dbReference type="AlphaFoldDB" id="A0A1T4YLG3"/>
<protein>
    <submittedName>
        <fullName evidence="1">Uncharacterized protein</fullName>
    </submittedName>
</protein>
<proteinExistence type="predicted"/>
<name>A0A1T4YLG3_9BACT</name>
<gene>
    <name evidence="1" type="ORF">SAMN02745166_03546</name>
</gene>
<organism evidence="1 2">
    <name type="scientific">Prosthecobacter debontii</name>
    <dbReference type="NCBI Taxonomy" id="48467"/>
    <lineage>
        <taxon>Bacteria</taxon>
        <taxon>Pseudomonadati</taxon>
        <taxon>Verrucomicrobiota</taxon>
        <taxon>Verrucomicrobiia</taxon>
        <taxon>Verrucomicrobiales</taxon>
        <taxon>Verrucomicrobiaceae</taxon>
        <taxon>Prosthecobacter</taxon>
    </lineage>
</organism>
<evidence type="ECO:0000313" key="2">
    <source>
        <dbReference type="Proteomes" id="UP000190774"/>
    </source>
</evidence>
<evidence type="ECO:0000313" key="1">
    <source>
        <dbReference type="EMBL" id="SKB02111.1"/>
    </source>
</evidence>